<evidence type="ECO:0000256" key="4">
    <source>
        <dbReference type="ARBA" id="ARBA00022857"/>
    </source>
</evidence>
<dbReference type="InterPro" id="IPR017927">
    <property type="entry name" value="FAD-bd_FR_type"/>
</dbReference>
<dbReference type="GO" id="GO:0006879">
    <property type="term" value="P:intracellular iron ion homeostasis"/>
    <property type="evidence" value="ECO:0007669"/>
    <property type="project" value="TreeGrafter"/>
</dbReference>
<dbReference type="STRING" id="1111077.M1WCT5"/>
<feature type="transmembrane region" description="Helical" evidence="10">
    <location>
        <begin position="574"/>
        <end position="597"/>
    </location>
</feature>
<sequence>MKIENRTFLISGGASGLGKACAREILHNGGNVAILDMNDDGHQTVEEAGSAARFFACDVRDTESIARAVRETAEWAAQVNKPIGGVIPAAGVSLPATILDRDGSPCNLDDVDFVLGINLRGVLDLVRLGAAEMAKAPGGPDGERGVIIMVASSAAFDGQKGQVSYAASKGAVAAMTLPMARDLARFGIRCVTIAPSLFETRMTSMMSPKVRKSLEATYEFPRRPGQPEEFSGLVKHCIENVMLNASATANPPDTCLQSCTNPIARLQFHDAPAPAASLCQSRLALQSTLLCVAVYCDKSARDADWDALNDMCLAEGASAIPPWSSVSNYTAGDIERLRHVQLHEEFPREHVFLDAVVPSSALQYAWFDTLDAYSYVTRQHFRYGSAMVIFWVLVVAVGAVNRVGLAVLRTLHGYRLYKRTHRFETSRWLKRNVTVPAAFGYMAATETWCGTIPLRVQVLTLGVFAGINILFSIRGYKITPVNLYFGSETQQILRYVSDRTGIISFANFPLIWLFGMRNNAAIWLTGWDFGTYNNFHRWIARIATLQAVVHSVGYTVIAFHEGGWAYFAGYWTHMYWVVGEVATVVMCALVASSIYWLRRKNYELFLILHVVMSVVVLATMLGHVSIFNGEYDALFWIPVLLWVFDRAMRILRIFFFNPTTKATVAAALYSPAANMVRLEIPCRVDAYPAQPGTYYYLSILDDTRFWESHPFTVASVGDARSPNLKTFCEQIPLLETDTIAGEGTPDAPTTKTTPNTGKILTFLIRPYDGFTSRLRDLAASASPRPAPIRVLVDGPYGHHQPLHLFNRVVFIVGGSGVVLPISYLQGLAGQSRETNNMTSMQLHWAVPEPALAAEVVARDMLDALALADDGTLSINVYFSAETLPSSDGVRLPPQIARHYQRPSARHIVTQAAEDCAAGRESLAVVACGPARLADDARKAVVEAMDRTCCEIEYFEEKFRW</sequence>
<dbReference type="PANTHER" id="PTHR32361">
    <property type="entry name" value="FERRIC/CUPRIC REDUCTASE TRANSMEMBRANE COMPONENT"/>
    <property type="match status" value="1"/>
</dbReference>
<keyword evidence="7" id="KW-0406">Ion transport</keyword>
<keyword evidence="9" id="KW-0325">Glycoprotein</keyword>
<dbReference type="GO" id="GO:0005886">
    <property type="term" value="C:plasma membrane"/>
    <property type="evidence" value="ECO:0007669"/>
    <property type="project" value="TreeGrafter"/>
</dbReference>
<name>M1WCT5_CLAP2</name>
<reference evidence="12 13" key="1">
    <citation type="journal article" date="2013" name="PLoS Genet.">
        <title>Plant-symbiotic fungi as chemical engineers: Multi-genome analysis of the Clavicipitaceae reveals dynamics of alkaloid loci.</title>
        <authorList>
            <person name="Schardl C.L."/>
            <person name="Young C.A."/>
            <person name="Hesse U."/>
            <person name="Amyotte S.G."/>
            <person name="Andreeva K."/>
            <person name="Calie P.J."/>
            <person name="Fleetwood D.J."/>
            <person name="Haws D.C."/>
            <person name="Moore N."/>
            <person name="Oeser B."/>
            <person name="Panaccione D.G."/>
            <person name="Schweri K.K."/>
            <person name="Voisey C.R."/>
            <person name="Farman M.L."/>
            <person name="Jaromczyk J.W."/>
            <person name="Roe B.A."/>
            <person name="O'Sullivan D.M."/>
            <person name="Scott B."/>
            <person name="Tudzynski P."/>
            <person name="An Z."/>
            <person name="Arnaoudova E.G."/>
            <person name="Bullock C.T."/>
            <person name="Charlton N.D."/>
            <person name="Chen L."/>
            <person name="Cox M."/>
            <person name="Dinkins R.D."/>
            <person name="Florea S."/>
            <person name="Glenn A.E."/>
            <person name="Gordon A."/>
            <person name="Gueldener U."/>
            <person name="Harris D.R."/>
            <person name="Hollin W."/>
            <person name="Jaromczyk J."/>
            <person name="Johnson R.D."/>
            <person name="Khan A.K."/>
            <person name="Leistner E."/>
            <person name="Leuchtmann A."/>
            <person name="Li C."/>
            <person name="Liu J."/>
            <person name="Liu J."/>
            <person name="Liu M."/>
            <person name="Mace W."/>
            <person name="Machado C."/>
            <person name="Nagabhyru P."/>
            <person name="Pan J."/>
            <person name="Schmid J."/>
            <person name="Sugawara K."/>
            <person name="Steiner U."/>
            <person name="Takach J.E."/>
            <person name="Tanaka E."/>
            <person name="Webb J.S."/>
            <person name="Wilson E.V."/>
            <person name="Wiseman J.L."/>
            <person name="Yoshida R."/>
            <person name="Zeng Z."/>
        </authorList>
    </citation>
    <scope>NUCLEOTIDE SEQUENCE [LARGE SCALE GENOMIC DNA]</scope>
    <source>
        <strain evidence="12 13">20.1</strain>
    </source>
</reference>
<evidence type="ECO:0000256" key="5">
    <source>
        <dbReference type="ARBA" id="ARBA00022989"/>
    </source>
</evidence>
<evidence type="ECO:0000256" key="10">
    <source>
        <dbReference type="SAM" id="Phobius"/>
    </source>
</evidence>
<dbReference type="SUPFAM" id="SSF51735">
    <property type="entry name" value="NAD(P)-binding Rossmann-fold domains"/>
    <property type="match status" value="1"/>
</dbReference>
<accession>M1WCT5</accession>
<dbReference type="eggNOG" id="KOG1199">
    <property type="taxonomic scope" value="Eukaryota"/>
</dbReference>
<evidence type="ECO:0000313" key="13">
    <source>
        <dbReference type="Proteomes" id="UP000016801"/>
    </source>
</evidence>
<dbReference type="SUPFAM" id="SSF52343">
    <property type="entry name" value="Ferredoxin reductase-like, C-terminal NADP-linked domain"/>
    <property type="match status" value="1"/>
</dbReference>
<dbReference type="InterPro" id="IPR020904">
    <property type="entry name" value="Sc_DH/Rdtase_CS"/>
</dbReference>
<feature type="domain" description="FAD-binding FR-type" evidence="11">
    <location>
        <begin position="657"/>
        <end position="802"/>
    </location>
</feature>
<comment type="subcellular location">
    <subcellularLocation>
        <location evidence="1">Membrane</location>
        <topology evidence="1">Multi-pass membrane protein</topology>
    </subcellularLocation>
</comment>
<dbReference type="SMART" id="SM00822">
    <property type="entry name" value="PKS_KR"/>
    <property type="match status" value="1"/>
</dbReference>
<dbReference type="PRINTS" id="PR00081">
    <property type="entry name" value="GDHRDH"/>
</dbReference>
<organism evidence="12 13">
    <name type="scientific">Claviceps purpurea (strain 20.1)</name>
    <name type="common">Ergot fungus</name>
    <name type="synonym">Sphacelia segetum</name>
    <dbReference type="NCBI Taxonomy" id="1111077"/>
    <lineage>
        <taxon>Eukaryota</taxon>
        <taxon>Fungi</taxon>
        <taxon>Dikarya</taxon>
        <taxon>Ascomycota</taxon>
        <taxon>Pezizomycotina</taxon>
        <taxon>Sordariomycetes</taxon>
        <taxon>Hypocreomycetidae</taxon>
        <taxon>Hypocreales</taxon>
        <taxon>Clavicipitaceae</taxon>
        <taxon>Claviceps</taxon>
    </lineage>
</organism>
<dbReference type="PhylomeDB" id="M1WCT5"/>
<dbReference type="InterPro" id="IPR039261">
    <property type="entry name" value="FNR_nucleotide-bd"/>
</dbReference>
<dbReference type="CDD" id="cd06186">
    <property type="entry name" value="NOX_Duox_like_FAD_NADP"/>
    <property type="match status" value="1"/>
</dbReference>
<evidence type="ECO:0000256" key="3">
    <source>
        <dbReference type="ARBA" id="ARBA00022692"/>
    </source>
</evidence>
<evidence type="ECO:0000256" key="7">
    <source>
        <dbReference type="ARBA" id="ARBA00023065"/>
    </source>
</evidence>
<dbReference type="InterPro" id="IPR002347">
    <property type="entry name" value="SDR_fam"/>
</dbReference>
<dbReference type="GO" id="GO:0000293">
    <property type="term" value="F:ferric-chelate reductase activity"/>
    <property type="evidence" value="ECO:0007669"/>
    <property type="project" value="TreeGrafter"/>
</dbReference>
<gene>
    <name evidence="12" type="ORF">CPUR_02730</name>
</gene>
<keyword evidence="8 10" id="KW-0472">Membrane</keyword>
<dbReference type="Pfam" id="PF00106">
    <property type="entry name" value="adh_short"/>
    <property type="match status" value="1"/>
</dbReference>
<evidence type="ECO:0000256" key="1">
    <source>
        <dbReference type="ARBA" id="ARBA00004141"/>
    </source>
</evidence>
<evidence type="ECO:0000256" key="9">
    <source>
        <dbReference type="ARBA" id="ARBA00023180"/>
    </source>
</evidence>
<dbReference type="VEuPathDB" id="FungiDB:CPUR_02730"/>
<dbReference type="GO" id="GO:0006826">
    <property type="term" value="P:iron ion transport"/>
    <property type="evidence" value="ECO:0007669"/>
    <property type="project" value="TreeGrafter"/>
</dbReference>
<evidence type="ECO:0000256" key="2">
    <source>
        <dbReference type="ARBA" id="ARBA00022448"/>
    </source>
</evidence>
<dbReference type="PROSITE" id="PS51384">
    <property type="entry name" value="FAD_FR"/>
    <property type="match status" value="1"/>
</dbReference>
<dbReference type="HOGENOM" id="CLU_010365_1_0_1"/>
<feature type="transmembrane region" description="Helical" evidence="10">
    <location>
        <begin position="388"/>
        <end position="408"/>
    </location>
</feature>
<dbReference type="Gene3D" id="3.40.50.80">
    <property type="entry name" value="Nucleotide-binding domain of ferredoxin-NADP reductase (FNR) module"/>
    <property type="match status" value="1"/>
</dbReference>
<evidence type="ECO:0000313" key="12">
    <source>
        <dbReference type="EMBL" id="CCE29039.1"/>
    </source>
</evidence>
<dbReference type="InterPro" id="IPR036291">
    <property type="entry name" value="NAD(P)-bd_dom_sf"/>
</dbReference>
<dbReference type="Pfam" id="PF01794">
    <property type="entry name" value="Ferric_reduct"/>
    <property type="match status" value="1"/>
</dbReference>
<dbReference type="SFLD" id="SFLDS00052">
    <property type="entry name" value="Ferric_Reductase_Domain"/>
    <property type="match status" value="1"/>
</dbReference>
<dbReference type="Gene3D" id="3.40.50.720">
    <property type="entry name" value="NAD(P)-binding Rossmann-like Domain"/>
    <property type="match status" value="1"/>
</dbReference>
<dbReference type="InterPro" id="IPR057326">
    <property type="entry name" value="KR_dom"/>
</dbReference>
<evidence type="ECO:0000256" key="8">
    <source>
        <dbReference type="ARBA" id="ARBA00023136"/>
    </source>
</evidence>
<protein>
    <submittedName>
        <fullName evidence="12">Related to ferric reductase Fre2p</fullName>
    </submittedName>
</protein>
<dbReference type="EMBL" id="CAGA01000011">
    <property type="protein sequence ID" value="CCE29039.1"/>
    <property type="molecule type" value="Genomic_DNA"/>
</dbReference>
<dbReference type="GO" id="GO:0015677">
    <property type="term" value="P:copper ion import"/>
    <property type="evidence" value="ECO:0007669"/>
    <property type="project" value="TreeGrafter"/>
</dbReference>
<dbReference type="SFLD" id="SFLDG01168">
    <property type="entry name" value="Ferric_reductase_subgroup_(FRE"/>
    <property type="match status" value="1"/>
</dbReference>
<dbReference type="AlphaFoldDB" id="M1WCT5"/>
<keyword evidence="2" id="KW-0813">Transport</keyword>
<keyword evidence="6" id="KW-0560">Oxidoreductase</keyword>
<dbReference type="PANTHER" id="PTHR32361:SF9">
    <property type="entry name" value="FERRIC REDUCTASE TRANSMEMBRANE COMPONENT 3-RELATED"/>
    <property type="match status" value="1"/>
</dbReference>
<dbReference type="Proteomes" id="UP000016801">
    <property type="component" value="Unassembled WGS sequence"/>
</dbReference>
<dbReference type="eggNOG" id="KOG0039">
    <property type="taxonomic scope" value="Eukaryota"/>
</dbReference>
<keyword evidence="4" id="KW-0521">NADP</keyword>
<dbReference type="InterPro" id="IPR013112">
    <property type="entry name" value="FAD-bd_8"/>
</dbReference>
<proteinExistence type="predicted"/>
<feature type="transmembrane region" description="Helical" evidence="10">
    <location>
        <begin position="604"/>
        <end position="627"/>
    </location>
</feature>
<dbReference type="PROSITE" id="PS00061">
    <property type="entry name" value="ADH_SHORT"/>
    <property type="match status" value="1"/>
</dbReference>
<dbReference type="OrthoDB" id="167398at2759"/>
<keyword evidence="3 10" id="KW-0812">Transmembrane</keyword>
<comment type="caution">
    <text evidence="12">The sequence shown here is derived from an EMBL/GenBank/DDBJ whole genome shotgun (WGS) entry which is preliminary data.</text>
</comment>
<keyword evidence="13" id="KW-1185">Reference proteome</keyword>
<evidence type="ECO:0000259" key="11">
    <source>
        <dbReference type="PROSITE" id="PS51384"/>
    </source>
</evidence>
<evidence type="ECO:0000256" key="6">
    <source>
        <dbReference type="ARBA" id="ARBA00023002"/>
    </source>
</evidence>
<keyword evidence="5 10" id="KW-1133">Transmembrane helix</keyword>
<dbReference type="Pfam" id="PF08022">
    <property type="entry name" value="FAD_binding_8"/>
    <property type="match status" value="1"/>
</dbReference>
<dbReference type="InterPro" id="IPR051410">
    <property type="entry name" value="Ferric/Cupric_Reductase"/>
</dbReference>
<dbReference type="InterPro" id="IPR013130">
    <property type="entry name" value="Fe3_Rdtase_TM_dom"/>
</dbReference>